<evidence type="ECO:0000256" key="1">
    <source>
        <dbReference type="SAM" id="Phobius"/>
    </source>
</evidence>
<keyword evidence="1" id="KW-0812">Transmembrane</keyword>
<evidence type="ECO:0000313" key="2">
    <source>
        <dbReference type="EMBL" id="VEP18580.1"/>
    </source>
</evidence>
<dbReference type="AlphaFoldDB" id="A0A563W4L0"/>
<keyword evidence="1" id="KW-0472">Membrane</keyword>
<proteinExistence type="predicted"/>
<organism evidence="2 3">
    <name type="scientific">Hyella patelloides LEGE 07179</name>
    <dbReference type="NCBI Taxonomy" id="945734"/>
    <lineage>
        <taxon>Bacteria</taxon>
        <taxon>Bacillati</taxon>
        <taxon>Cyanobacteriota</taxon>
        <taxon>Cyanophyceae</taxon>
        <taxon>Pleurocapsales</taxon>
        <taxon>Hyellaceae</taxon>
        <taxon>Hyella</taxon>
    </lineage>
</organism>
<keyword evidence="3" id="KW-1185">Reference proteome</keyword>
<protein>
    <submittedName>
        <fullName evidence="2">Uncharacterized protein</fullName>
    </submittedName>
</protein>
<accession>A0A563W4L0</accession>
<dbReference type="EMBL" id="CAACVJ010000690">
    <property type="protein sequence ID" value="VEP18580.1"/>
    <property type="molecule type" value="Genomic_DNA"/>
</dbReference>
<name>A0A563W4L0_9CYAN</name>
<feature type="transmembrane region" description="Helical" evidence="1">
    <location>
        <begin position="17"/>
        <end position="37"/>
    </location>
</feature>
<dbReference type="Proteomes" id="UP000320055">
    <property type="component" value="Unassembled WGS sequence"/>
</dbReference>
<sequence>MSSTGKWTCKRDHETQVTILLIIAIALSNDILIVVGLKII</sequence>
<reference evidence="2 3" key="1">
    <citation type="submission" date="2019-01" db="EMBL/GenBank/DDBJ databases">
        <authorList>
            <person name="Brito A."/>
        </authorList>
    </citation>
    <scope>NUCLEOTIDE SEQUENCE [LARGE SCALE GENOMIC DNA]</scope>
    <source>
        <strain evidence="2">1</strain>
    </source>
</reference>
<gene>
    <name evidence="2" type="ORF">H1P_820007</name>
</gene>
<keyword evidence="1" id="KW-1133">Transmembrane helix</keyword>
<evidence type="ECO:0000313" key="3">
    <source>
        <dbReference type="Proteomes" id="UP000320055"/>
    </source>
</evidence>